<dbReference type="PRINTS" id="PR00344">
    <property type="entry name" value="BCTRLSENSOR"/>
</dbReference>
<protein>
    <recommendedName>
        <fullName evidence="2">histidine kinase</fullName>
        <ecNumber evidence="2">2.7.13.3</ecNumber>
    </recommendedName>
</protein>
<sequence length="348" mass="40163">MNSLLKRQLKKYLEKGDDINNESLLKAVSESYDNYEDQIAMLGRAMKISSDELFQANKQLREEAISLKDINTNLKAILSSMNLELENGSDSKDFNLLEYIKKQSLEIVKMNKQREKLLQNLEQQNQSLNEYAHMVSHDLKAPLRSIDALINWFIVDNRDKLNENNKESLDLILMNVEKMDLLITGILSYSSIDKEKTENRVVDLNVLLKETINALVFPDHVSIVINENMPKVLGNNFRFKQLFQNLIHNAINFSDKEQSLIEVDFTEKPNEYEFRIKDNGIGIPKKYHDQIFIIFNKLENNTKSTGIGLSIAKKIVESYGGRIWVESKEGLGSVFYFTISRDHGATKY</sequence>
<dbReference type="Pfam" id="PF02518">
    <property type="entry name" value="HATPase_c"/>
    <property type="match status" value="1"/>
</dbReference>
<proteinExistence type="predicted"/>
<evidence type="ECO:0000256" key="2">
    <source>
        <dbReference type="ARBA" id="ARBA00012438"/>
    </source>
</evidence>
<dbReference type="Proteomes" id="UP000005566">
    <property type="component" value="Unassembled WGS sequence"/>
</dbReference>
<dbReference type="InterPro" id="IPR003594">
    <property type="entry name" value="HATPase_dom"/>
</dbReference>
<evidence type="ECO:0000313" key="8">
    <source>
        <dbReference type="EMBL" id="EIA09566.1"/>
    </source>
</evidence>
<accession>H7FP86</accession>
<evidence type="ECO:0000256" key="3">
    <source>
        <dbReference type="ARBA" id="ARBA00022553"/>
    </source>
</evidence>
<dbReference type="PROSITE" id="PS50109">
    <property type="entry name" value="HIS_KIN"/>
    <property type="match status" value="1"/>
</dbReference>
<dbReference type="Gene3D" id="3.30.565.10">
    <property type="entry name" value="Histidine kinase-like ATPase, C-terminal domain"/>
    <property type="match status" value="1"/>
</dbReference>
<dbReference type="RefSeq" id="WP_007137161.1">
    <property type="nucleotide sequence ID" value="NZ_AHKF01000014.1"/>
</dbReference>
<dbReference type="PATRIC" id="fig|1086011.3.peg.965"/>
<dbReference type="Pfam" id="PF00512">
    <property type="entry name" value="HisKA"/>
    <property type="match status" value="1"/>
</dbReference>
<evidence type="ECO:0000256" key="6">
    <source>
        <dbReference type="SAM" id="Coils"/>
    </source>
</evidence>
<dbReference type="PANTHER" id="PTHR42878:SF15">
    <property type="entry name" value="BACTERIOPHYTOCHROME"/>
    <property type="match status" value="1"/>
</dbReference>
<feature type="coiled-coil region" evidence="6">
    <location>
        <begin position="100"/>
        <end position="134"/>
    </location>
</feature>
<dbReference type="GO" id="GO:0007234">
    <property type="term" value="P:osmosensory signaling via phosphorelay pathway"/>
    <property type="evidence" value="ECO:0007669"/>
    <property type="project" value="TreeGrafter"/>
</dbReference>
<evidence type="ECO:0000256" key="4">
    <source>
        <dbReference type="ARBA" id="ARBA00022679"/>
    </source>
</evidence>
<gene>
    <name evidence="8" type="ORF">HJ01_00984</name>
</gene>
<dbReference type="STRING" id="1086011.HJ01_00984"/>
<keyword evidence="4" id="KW-0808">Transferase</keyword>
<dbReference type="SUPFAM" id="SSF55874">
    <property type="entry name" value="ATPase domain of HSP90 chaperone/DNA topoisomerase II/histidine kinase"/>
    <property type="match status" value="1"/>
</dbReference>
<dbReference type="PANTHER" id="PTHR42878">
    <property type="entry name" value="TWO-COMPONENT HISTIDINE KINASE"/>
    <property type="match status" value="1"/>
</dbReference>
<reference evidence="8 9" key="1">
    <citation type="journal article" date="2014" name="Acta Crystallogr. D">
        <title>Structure-based characterization and antifreeze properties of a hyperactive ice-binding protein from the Antarctic bacterium Flavobacterium frigoris PS1.</title>
        <authorList>
            <person name="Do H."/>
            <person name="Kim S.J."/>
            <person name="Kim H.J."/>
            <person name="Lee J.H."/>
        </authorList>
    </citation>
    <scope>NUCLEOTIDE SEQUENCE [LARGE SCALE GENOMIC DNA]</scope>
    <source>
        <strain evidence="8 9">PS1</strain>
    </source>
</reference>
<feature type="domain" description="Histidine kinase" evidence="7">
    <location>
        <begin position="134"/>
        <end position="343"/>
    </location>
</feature>
<comment type="caution">
    <text evidence="8">The sequence shown here is derived from an EMBL/GenBank/DDBJ whole genome shotgun (WGS) entry which is preliminary data.</text>
</comment>
<comment type="catalytic activity">
    <reaction evidence="1">
        <text>ATP + protein L-histidine = ADP + protein N-phospho-L-histidine.</text>
        <dbReference type="EC" id="2.7.13.3"/>
    </reaction>
</comment>
<dbReference type="InterPro" id="IPR036890">
    <property type="entry name" value="HATPase_C_sf"/>
</dbReference>
<evidence type="ECO:0000259" key="7">
    <source>
        <dbReference type="PROSITE" id="PS50109"/>
    </source>
</evidence>
<keyword evidence="6" id="KW-0175">Coiled coil</keyword>
<dbReference type="SUPFAM" id="SSF47384">
    <property type="entry name" value="Homodimeric domain of signal transducing histidine kinase"/>
    <property type="match status" value="1"/>
</dbReference>
<name>H7FP86_FLAFP</name>
<evidence type="ECO:0000313" key="9">
    <source>
        <dbReference type="Proteomes" id="UP000005566"/>
    </source>
</evidence>
<evidence type="ECO:0000256" key="5">
    <source>
        <dbReference type="ARBA" id="ARBA00022777"/>
    </source>
</evidence>
<keyword evidence="5 8" id="KW-0418">Kinase</keyword>
<dbReference type="Gene3D" id="1.10.287.130">
    <property type="match status" value="1"/>
</dbReference>
<dbReference type="OrthoDB" id="9811889at2"/>
<dbReference type="eggNOG" id="COG4251">
    <property type="taxonomic scope" value="Bacteria"/>
</dbReference>
<organism evidence="8 9">
    <name type="scientific">Flavobacterium frigoris (strain PS1)</name>
    <dbReference type="NCBI Taxonomy" id="1086011"/>
    <lineage>
        <taxon>Bacteria</taxon>
        <taxon>Pseudomonadati</taxon>
        <taxon>Bacteroidota</taxon>
        <taxon>Flavobacteriia</taxon>
        <taxon>Flavobacteriales</taxon>
        <taxon>Flavobacteriaceae</taxon>
        <taxon>Flavobacterium</taxon>
    </lineage>
</organism>
<dbReference type="InterPro" id="IPR036097">
    <property type="entry name" value="HisK_dim/P_sf"/>
</dbReference>
<dbReference type="InterPro" id="IPR004358">
    <property type="entry name" value="Sig_transdc_His_kin-like_C"/>
</dbReference>
<dbReference type="CDD" id="cd00082">
    <property type="entry name" value="HisKA"/>
    <property type="match status" value="1"/>
</dbReference>
<dbReference type="InterPro" id="IPR003661">
    <property type="entry name" value="HisK_dim/P_dom"/>
</dbReference>
<dbReference type="SMART" id="SM00388">
    <property type="entry name" value="HisKA"/>
    <property type="match status" value="1"/>
</dbReference>
<dbReference type="GO" id="GO:0000156">
    <property type="term" value="F:phosphorelay response regulator activity"/>
    <property type="evidence" value="ECO:0007669"/>
    <property type="project" value="TreeGrafter"/>
</dbReference>
<evidence type="ECO:0000256" key="1">
    <source>
        <dbReference type="ARBA" id="ARBA00000085"/>
    </source>
</evidence>
<keyword evidence="9" id="KW-1185">Reference proteome</keyword>
<dbReference type="GO" id="GO:0030295">
    <property type="term" value="F:protein kinase activator activity"/>
    <property type="evidence" value="ECO:0007669"/>
    <property type="project" value="TreeGrafter"/>
</dbReference>
<dbReference type="EMBL" id="AHKF01000014">
    <property type="protein sequence ID" value="EIA09566.1"/>
    <property type="molecule type" value="Genomic_DNA"/>
</dbReference>
<dbReference type="GO" id="GO:0000155">
    <property type="term" value="F:phosphorelay sensor kinase activity"/>
    <property type="evidence" value="ECO:0007669"/>
    <property type="project" value="InterPro"/>
</dbReference>
<dbReference type="EC" id="2.7.13.3" evidence="2"/>
<dbReference type="InterPro" id="IPR005467">
    <property type="entry name" value="His_kinase_dom"/>
</dbReference>
<dbReference type="SMART" id="SM00387">
    <property type="entry name" value="HATPase_c"/>
    <property type="match status" value="1"/>
</dbReference>
<dbReference type="AlphaFoldDB" id="H7FP86"/>
<keyword evidence="3" id="KW-0597">Phosphoprotein</keyword>
<dbReference type="InterPro" id="IPR050351">
    <property type="entry name" value="BphY/WalK/GraS-like"/>
</dbReference>